<comment type="subcellular location">
    <subcellularLocation>
        <location evidence="2">Cytoplasm</location>
    </subcellularLocation>
</comment>
<feature type="region of interest" description="Disordered" evidence="8">
    <location>
        <begin position="1"/>
        <end position="21"/>
    </location>
</feature>
<keyword evidence="5" id="KW-0813">Transport</keyword>
<comment type="similarity">
    <text evidence="3">Belongs to the BLOC1S4 family.</text>
</comment>
<evidence type="ECO:0000256" key="3">
    <source>
        <dbReference type="ARBA" id="ARBA00007289"/>
    </source>
</evidence>
<evidence type="ECO:0000313" key="9">
    <source>
        <dbReference type="EMBL" id="QID78858.1"/>
    </source>
</evidence>
<dbReference type="CDD" id="cd24144">
    <property type="entry name" value="BLOC1_CNL1"/>
    <property type="match status" value="1"/>
</dbReference>
<organism evidence="9 10">
    <name type="scientific">Saccharomyces pastorianus</name>
    <name type="common">Lager yeast</name>
    <name type="synonym">Saccharomyces cerevisiae x Saccharomyces eubayanus</name>
    <dbReference type="NCBI Taxonomy" id="27292"/>
    <lineage>
        <taxon>Eukaryota</taxon>
        <taxon>Fungi</taxon>
        <taxon>Dikarya</taxon>
        <taxon>Ascomycota</taxon>
        <taxon>Saccharomycotina</taxon>
        <taxon>Saccharomycetes</taxon>
        <taxon>Saccharomycetales</taxon>
        <taxon>Saccharomycetaceae</taxon>
        <taxon>Saccharomyces</taxon>
    </lineage>
</organism>
<dbReference type="OrthoDB" id="5424991at2759"/>
<evidence type="ECO:0000256" key="8">
    <source>
        <dbReference type="SAM" id="MobiDB-lite"/>
    </source>
</evidence>
<dbReference type="PANTHER" id="PTHR39145:SF1">
    <property type="entry name" value="BIOGENESIS OF LYSOSOME-RELATED ORGANELLES COMPLEX 1 SUBUNIT CNL1"/>
    <property type="match status" value="1"/>
</dbReference>
<keyword evidence="6" id="KW-0963">Cytoplasm</keyword>
<reference evidence="9 10" key="1">
    <citation type="journal article" date="2019" name="BMC Genomics">
        <title>Chromosome level assembly and comparative genome analysis confirm lager-brewing yeasts originated from a single hybridization.</title>
        <authorList>
            <person name="Salazar A.N."/>
            <person name="Gorter de Vries A.R."/>
            <person name="van den Broek M."/>
            <person name="Brouwers N."/>
            <person name="de la Torre Cortes P."/>
            <person name="Kuijpers N.G.A."/>
            <person name="Daran J.G."/>
            <person name="Abeel T."/>
        </authorList>
    </citation>
    <scope>NUCLEOTIDE SEQUENCE [LARGE SCALE GENOMIC DNA]</scope>
    <source>
        <strain evidence="9 10">CBS 1483</strain>
    </source>
</reference>
<keyword evidence="10" id="KW-1185">Reference proteome</keyword>
<dbReference type="Proteomes" id="UP000501346">
    <property type="component" value="Chromosome ScIV"/>
</dbReference>
<evidence type="ECO:0000256" key="7">
    <source>
        <dbReference type="ARBA" id="ARBA00029995"/>
    </source>
</evidence>
<dbReference type="GO" id="GO:0031083">
    <property type="term" value="C:BLOC-1 complex"/>
    <property type="evidence" value="ECO:0007669"/>
    <property type="project" value="InterPro"/>
</dbReference>
<dbReference type="InterPro" id="IPR034455">
    <property type="entry name" value="CNL1"/>
</dbReference>
<dbReference type="AlphaFoldDB" id="A0A6C1DPA5"/>
<protein>
    <recommendedName>
        <fullName evidence="4">Biogenesis of lysosome-related organelles complex 1 subunit CNL1</fullName>
    </recommendedName>
    <alternativeName>
        <fullName evidence="7">CNO-like protein 1</fullName>
    </alternativeName>
</protein>
<dbReference type="GO" id="GO:0007032">
    <property type="term" value="P:endosome organization"/>
    <property type="evidence" value="ECO:0007669"/>
    <property type="project" value="TreeGrafter"/>
</dbReference>
<evidence type="ECO:0000256" key="6">
    <source>
        <dbReference type="ARBA" id="ARBA00022490"/>
    </source>
</evidence>
<evidence type="ECO:0000256" key="5">
    <source>
        <dbReference type="ARBA" id="ARBA00022448"/>
    </source>
</evidence>
<dbReference type="GO" id="GO:0005737">
    <property type="term" value="C:cytoplasm"/>
    <property type="evidence" value="ECO:0007669"/>
    <property type="project" value="UniProtKB-SubCell"/>
</dbReference>
<gene>
    <name evidence="9" type="primary">CLN1_1</name>
    <name evidence="9" type="ORF">GRS66_001086</name>
</gene>
<sequence>MQDNSSHSRESASAGDDPLGIDKLTVDYDYLLYKIRDYVQSIQLDTTELCKKQNEVMVNGIIENTIDKNIAKFKELLEKCDTLENHYEMLNQLAMITDTFKERIAEAVNNYNSLKKGASKSK</sequence>
<proteinExistence type="inferred from homology"/>
<evidence type="ECO:0000256" key="2">
    <source>
        <dbReference type="ARBA" id="ARBA00004496"/>
    </source>
</evidence>
<accession>A0A6C1DPA5</accession>
<evidence type="ECO:0000256" key="4">
    <source>
        <dbReference type="ARBA" id="ARBA00014971"/>
    </source>
</evidence>
<name>A0A6C1DPA5_SACPS</name>
<feature type="compositionally biased region" description="Basic and acidic residues" evidence="8">
    <location>
        <begin position="1"/>
        <end position="10"/>
    </location>
</feature>
<evidence type="ECO:0000256" key="1">
    <source>
        <dbReference type="ARBA" id="ARBA00003807"/>
    </source>
</evidence>
<dbReference type="PANTHER" id="PTHR39145">
    <property type="entry name" value="BIOGENESIS OF LYSOSOME-RELATED ORGANELLES COMPLEX 1 SUBUNIT CNL1"/>
    <property type="match status" value="1"/>
</dbReference>
<comment type="function">
    <text evidence="1">Component of the biogenesis of lysosome-related organelles complex-1 (BLOC-1), a complex that is involved in endosomal cargo sorting.</text>
</comment>
<dbReference type="EMBL" id="CP048985">
    <property type="protein sequence ID" value="QID78858.1"/>
    <property type="molecule type" value="Genomic_DNA"/>
</dbReference>
<evidence type="ECO:0000313" key="10">
    <source>
        <dbReference type="Proteomes" id="UP000501346"/>
    </source>
</evidence>